<organism evidence="1 2">
    <name type="scientific">Corallincola platygyrae</name>
    <dbReference type="NCBI Taxonomy" id="1193278"/>
    <lineage>
        <taxon>Bacteria</taxon>
        <taxon>Pseudomonadati</taxon>
        <taxon>Pseudomonadota</taxon>
        <taxon>Gammaproteobacteria</taxon>
        <taxon>Alteromonadales</taxon>
        <taxon>Psychromonadaceae</taxon>
        <taxon>Corallincola</taxon>
    </lineage>
</organism>
<evidence type="ECO:0000313" key="1">
    <source>
        <dbReference type="EMBL" id="MFD2094603.1"/>
    </source>
</evidence>
<evidence type="ECO:0000313" key="2">
    <source>
        <dbReference type="Proteomes" id="UP001597380"/>
    </source>
</evidence>
<accession>A0ABW4XK10</accession>
<dbReference type="Proteomes" id="UP001597380">
    <property type="component" value="Unassembled WGS sequence"/>
</dbReference>
<keyword evidence="2" id="KW-1185">Reference proteome</keyword>
<reference evidence="2" key="1">
    <citation type="journal article" date="2019" name="Int. J. Syst. Evol. Microbiol.">
        <title>The Global Catalogue of Microorganisms (GCM) 10K type strain sequencing project: providing services to taxonomists for standard genome sequencing and annotation.</title>
        <authorList>
            <consortium name="The Broad Institute Genomics Platform"/>
            <consortium name="The Broad Institute Genome Sequencing Center for Infectious Disease"/>
            <person name="Wu L."/>
            <person name="Ma J."/>
        </authorList>
    </citation>
    <scope>NUCLEOTIDE SEQUENCE [LARGE SCALE GENOMIC DNA]</scope>
    <source>
        <strain evidence="2">CGMCC 1.10992</strain>
    </source>
</reference>
<protein>
    <submittedName>
        <fullName evidence="1">Zf-TFIIB domain-containing protein</fullName>
    </submittedName>
</protein>
<name>A0ABW4XK10_9GAMM</name>
<dbReference type="EMBL" id="JBHUHT010000004">
    <property type="protein sequence ID" value="MFD2094603.1"/>
    <property type="molecule type" value="Genomic_DNA"/>
</dbReference>
<gene>
    <name evidence="1" type="ORF">ACFSJ3_01280</name>
</gene>
<dbReference type="RefSeq" id="WP_345338770.1">
    <property type="nucleotide sequence ID" value="NZ_BAABLI010000007.1"/>
</dbReference>
<comment type="caution">
    <text evidence="1">The sequence shown here is derived from an EMBL/GenBank/DDBJ whole genome shotgun (WGS) entry which is preliminary data.</text>
</comment>
<proteinExistence type="predicted"/>
<sequence length="185" mass="21249">MNCTCCNEGRLQPQLLDGLFKADVCDYCGGVWVLTEHFVGWKAENPDQLLMSDLMIEEIEATDTQHAIACPISGRLMRKLKISTDVPHRIDYSAAVGGIWLDKGEWELIKASGLADILNTLVTQHWQDKVKSDKTKQNFEKHYIEKFGAENYRRLREIRDWLAEQENAAELKDYLLASDPYTTKR</sequence>